<feature type="transmembrane region" description="Helical" evidence="4">
    <location>
        <begin position="127"/>
        <end position="148"/>
    </location>
</feature>
<dbReference type="GO" id="GO:0005886">
    <property type="term" value="C:plasma membrane"/>
    <property type="evidence" value="ECO:0007669"/>
    <property type="project" value="TreeGrafter"/>
</dbReference>
<dbReference type="Gene3D" id="1.20.1250.20">
    <property type="entry name" value="MFS general substrate transporter like domains"/>
    <property type="match status" value="1"/>
</dbReference>
<dbReference type="SUPFAM" id="SSF103473">
    <property type="entry name" value="MFS general substrate transporter"/>
    <property type="match status" value="1"/>
</dbReference>
<feature type="transmembrane region" description="Helical" evidence="4">
    <location>
        <begin position="92"/>
        <end position="115"/>
    </location>
</feature>
<keyword evidence="2 4" id="KW-1133">Transmembrane helix</keyword>
<dbReference type="Pfam" id="PF07690">
    <property type="entry name" value="MFS_1"/>
    <property type="match status" value="1"/>
</dbReference>
<evidence type="ECO:0000256" key="4">
    <source>
        <dbReference type="SAM" id="Phobius"/>
    </source>
</evidence>
<dbReference type="GO" id="GO:0022857">
    <property type="term" value="F:transmembrane transporter activity"/>
    <property type="evidence" value="ECO:0007669"/>
    <property type="project" value="InterPro"/>
</dbReference>
<keyword evidence="1 4" id="KW-0812">Transmembrane</keyword>
<evidence type="ECO:0000256" key="2">
    <source>
        <dbReference type="ARBA" id="ARBA00022989"/>
    </source>
</evidence>
<dbReference type="PANTHER" id="PTHR23521:SF3">
    <property type="entry name" value="MFS TRANSPORTER"/>
    <property type="match status" value="1"/>
</dbReference>
<dbReference type="InterPro" id="IPR036259">
    <property type="entry name" value="MFS_trans_sf"/>
</dbReference>
<feature type="transmembrane region" description="Helical" evidence="4">
    <location>
        <begin position="36"/>
        <end position="57"/>
    </location>
</feature>
<organism evidence="5">
    <name type="scientific">Erwinia amylovora ATCC BAA-2158</name>
    <dbReference type="NCBI Taxonomy" id="889211"/>
    <lineage>
        <taxon>Bacteria</taxon>
        <taxon>Pseudomonadati</taxon>
        <taxon>Pseudomonadota</taxon>
        <taxon>Gammaproteobacteria</taxon>
        <taxon>Enterobacterales</taxon>
        <taxon>Erwiniaceae</taxon>
        <taxon>Erwinia</taxon>
    </lineage>
</organism>
<dbReference type="PANTHER" id="PTHR23521">
    <property type="entry name" value="TRANSPORTER MFS SUPERFAMILY"/>
    <property type="match status" value="1"/>
</dbReference>
<keyword evidence="3 4" id="KW-0472">Membrane</keyword>
<accession>E5B6Z1</accession>
<feature type="transmembrane region" description="Helical" evidence="4">
    <location>
        <begin position="154"/>
        <end position="170"/>
    </location>
</feature>
<evidence type="ECO:0000256" key="1">
    <source>
        <dbReference type="ARBA" id="ARBA00022692"/>
    </source>
</evidence>
<feature type="transmembrane region" description="Helical" evidence="4">
    <location>
        <begin position="69"/>
        <end position="86"/>
    </location>
</feature>
<evidence type="ECO:0000256" key="3">
    <source>
        <dbReference type="ARBA" id="ARBA00023136"/>
    </source>
</evidence>
<protein>
    <submittedName>
        <fullName evidence="5">Membrane protein, putative</fullName>
    </submittedName>
</protein>
<dbReference type="InterPro" id="IPR011701">
    <property type="entry name" value="MFS"/>
</dbReference>
<name>E5B6Z1_ERWAM</name>
<dbReference type="AlphaFoldDB" id="E5B6Z1"/>
<dbReference type="EMBL" id="FR719192">
    <property type="protein sequence ID" value="CBX81244.1"/>
    <property type="molecule type" value="Genomic_DNA"/>
</dbReference>
<proteinExistence type="predicted"/>
<reference evidence="5" key="1">
    <citation type="journal article" date="2011" name="J. Bacteriol.">
        <title>Genome Sequence of an Erwinia amylovora Strain with Pathogenicity Restricted to Rubus Plants.</title>
        <authorList>
            <person name="Powney R."/>
            <person name="Smits T.H."/>
            <person name="Sawbridge T."/>
            <person name="Frey B."/>
            <person name="Blom J."/>
            <person name="Frey J.E."/>
            <person name="Plummer K.M."/>
            <person name="Beer S.V."/>
            <person name="Luck J."/>
            <person name="Duffy B."/>
            <person name="Rodoni B."/>
        </authorList>
    </citation>
    <scope>NUCLEOTIDE SEQUENCE</scope>
    <source>
        <strain evidence="5">ATCC BAA-2158</strain>
    </source>
</reference>
<gene>
    <name evidence="5" type="ORF">EAIL5_2424</name>
</gene>
<sequence>MRRSLQPIAAATLFGLIFGLNAPLIALRLAEQGYSTLQIGINAALHAAGVLLIAPLLPCLCRRFAAQRLLQLALTAVAIVLLLFLWRPVGAWWWLRLLPGMAAEVILVVSQSWLSQHSSEQSRAKNMALYIAMLSLGFAGGPLMLSIWGSGSGLFVAGSALAILATLPSGQPPRATADEAALSLLQATAMIPLALAAAVLSAAVETAGMNLLGLYAVRPGWGVEQASSLLAILLGGPLSCSCPLAGWRTATIAKGYCCCALRCPCRARCAGQ</sequence>
<evidence type="ECO:0000313" key="5">
    <source>
        <dbReference type="EMBL" id="CBX81244.1"/>
    </source>
</evidence>
<feature type="transmembrane region" description="Helical" evidence="4">
    <location>
        <begin position="182"/>
        <end position="204"/>
    </location>
</feature>